<evidence type="ECO:0000313" key="2">
    <source>
        <dbReference type="Proteomes" id="UP001153269"/>
    </source>
</evidence>
<name>A0A9N7YW01_PLEPL</name>
<comment type="caution">
    <text evidence="1">The sequence shown here is derived from an EMBL/GenBank/DDBJ whole genome shotgun (WGS) entry which is preliminary data.</text>
</comment>
<dbReference type="Proteomes" id="UP001153269">
    <property type="component" value="Unassembled WGS sequence"/>
</dbReference>
<dbReference type="EMBL" id="CADEAL010002335">
    <property type="protein sequence ID" value="CAB1439789.1"/>
    <property type="molecule type" value="Genomic_DNA"/>
</dbReference>
<keyword evidence="2" id="KW-1185">Reference proteome</keyword>
<reference evidence="1" key="1">
    <citation type="submission" date="2020-03" db="EMBL/GenBank/DDBJ databases">
        <authorList>
            <person name="Weist P."/>
        </authorList>
    </citation>
    <scope>NUCLEOTIDE SEQUENCE</scope>
</reference>
<organism evidence="1 2">
    <name type="scientific">Pleuronectes platessa</name>
    <name type="common">European plaice</name>
    <dbReference type="NCBI Taxonomy" id="8262"/>
    <lineage>
        <taxon>Eukaryota</taxon>
        <taxon>Metazoa</taxon>
        <taxon>Chordata</taxon>
        <taxon>Craniata</taxon>
        <taxon>Vertebrata</taxon>
        <taxon>Euteleostomi</taxon>
        <taxon>Actinopterygii</taxon>
        <taxon>Neopterygii</taxon>
        <taxon>Teleostei</taxon>
        <taxon>Neoteleostei</taxon>
        <taxon>Acanthomorphata</taxon>
        <taxon>Carangaria</taxon>
        <taxon>Pleuronectiformes</taxon>
        <taxon>Pleuronectoidei</taxon>
        <taxon>Pleuronectidae</taxon>
        <taxon>Pleuronectes</taxon>
    </lineage>
</organism>
<dbReference type="AlphaFoldDB" id="A0A9N7YW01"/>
<protein>
    <submittedName>
        <fullName evidence="1">Uncharacterized protein</fullName>
    </submittedName>
</protein>
<accession>A0A9N7YW01</accession>
<evidence type="ECO:0000313" key="1">
    <source>
        <dbReference type="EMBL" id="CAB1439789.1"/>
    </source>
</evidence>
<gene>
    <name evidence="1" type="ORF">PLEPLA_LOCUS27558</name>
</gene>
<sequence length="333" mass="36808">MTALCGLSQIQMIQVGPEPGRDCTSGPCCNDPARPTQRSHLRDRRGLPVTDGGLLRRGSWAGLLEANRATIRAARLPASQHVPVLAPPLPQCVEEQRAPELLVGFREVTNYPAWRQSRVCSDALHRGDRYIKVNGVKTGTSPLSIRTSDSQVNTQQDQEKRRFFRPTEGAFELERKDRVSSQPQLDTSCVPIEGLTSVIPLNHQPLVSNSLPLLSPRLHPSPAFTLPPPPPPPSLHTPSLCWYTQYPACVLVLLSPCPRDVLGGKRLLRVDVILSAMQRRPPWLTCVHVWLARIHANAQQLSVEAAEGFLLESSGAVFMEAVARQRIPNSIRK</sequence>
<proteinExistence type="predicted"/>